<dbReference type="Pfam" id="PF00117">
    <property type="entry name" value="GATase"/>
    <property type="match status" value="1"/>
</dbReference>
<keyword evidence="7 11" id="KW-0315">Glutamine amidotransferase</keyword>
<evidence type="ECO:0000256" key="7">
    <source>
        <dbReference type="ARBA" id="ARBA00022962"/>
    </source>
</evidence>
<feature type="binding site" evidence="11">
    <location>
        <position position="250"/>
    </location>
    <ligand>
        <name>L-glutamine</name>
        <dbReference type="ChEBI" id="CHEBI:58359"/>
    </ligand>
</feature>
<gene>
    <name evidence="11" type="primary">carA</name>
    <name evidence="13" type="ORF">Q428_08970</name>
</gene>
<dbReference type="Proteomes" id="UP000019681">
    <property type="component" value="Unassembled WGS sequence"/>
</dbReference>
<comment type="subunit">
    <text evidence="11">Composed of two chains; the small (or glutamine) chain promotes the hydrolysis of glutamine to ammonia, which is used by the large (or ammonia) chain to synthesize carbamoyl phosphate. Tetramer of heterodimers (alpha,beta)4.</text>
</comment>
<feature type="binding site" evidence="11">
    <location>
        <position position="221"/>
    </location>
    <ligand>
        <name>L-glutamine</name>
        <dbReference type="ChEBI" id="CHEBI:58359"/>
    </ligand>
</feature>
<evidence type="ECO:0000256" key="2">
    <source>
        <dbReference type="ARBA" id="ARBA00005077"/>
    </source>
</evidence>
<comment type="catalytic activity">
    <reaction evidence="9 11">
        <text>hydrogencarbonate + L-glutamine + 2 ATP + H2O = carbamoyl phosphate + L-glutamate + 2 ADP + phosphate + 2 H(+)</text>
        <dbReference type="Rhea" id="RHEA:18633"/>
        <dbReference type="ChEBI" id="CHEBI:15377"/>
        <dbReference type="ChEBI" id="CHEBI:15378"/>
        <dbReference type="ChEBI" id="CHEBI:17544"/>
        <dbReference type="ChEBI" id="CHEBI:29985"/>
        <dbReference type="ChEBI" id="CHEBI:30616"/>
        <dbReference type="ChEBI" id="CHEBI:43474"/>
        <dbReference type="ChEBI" id="CHEBI:58228"/>
        <dbReference type="ChEBI" id="CHEBI:58359"/>
        <dbReference type="ChEBI" id="CHEBI:456216"/>
        <dbReference type="EC" id="6.3.5.5"/>
    </reaction>
</comment>
<feature type="active site" description="Nucleophile" evidence="11">
    <location>
        <position position="246"/>
    </location>
</feature>
<accession>A0A017RUD5</accession>
<dbReference type="InterPro" id="IPR017926">
    <property type="entry name" value="GATASE"/>
</dbReference>
<keyword evidence="4 11" id="KW-0436">Ligase</keyword>
<evidence type="ECO:0000256" key="5">
    <source>
        <dbReference type="ARBA" id="ARBA00022741"/>
    </source>
</evidence>
<keyword evidence="5 11" id="KW-0547">Nucleotide-binding</keyword>
<dbReference type="SMART" id="SM01097">
    <property type="entry name" value="CPSase_sm_chain"/>
    <property type="match status" value="1"/>
</dbReference>
<keyword evidence="11" id="KW-0028">Amino-acid biosynthesis</keyword>
<dbReference type="PROSITE" id="PS51273">
    <property type="entry name" value="GATASE_TYPE_1"/>
    <property type="match status" value="1"/>
</dbReference>
<reference evidence="13 14" key="1">
    <citation type="journal article" date="2014" name="Genome Announc.">
        <title>Draft Genome Sequence of Fervidicella metallireducens Strain AeBT, an Iron-Reducing Thermoanaerobe from the Great Artesian Basin.</title>
        <authorList>
            <person name="Patel B.K."/>
        </authorList>
    </citation>
    <scope>NUCLEOTIDE SEQUENCE [LARGE SCALE GENOMIC DNA]</scope>
    <source>
        <strain evidence="13 14">AeB</strain>
    </source>
</reference>
<feature type="region of interest" description="CPSase" evidence="11">
    <location>
        <begin position="1"/>
        <end position="170"/>
    </location>
</feature>
<evidence type="ECO:0000256" key="10">
    <source>
        <dbReference type="ARBA" id="ARBA00049285"/>
    </source>
</evidence>
<dbReference type="CDD" id="cd01744">
    <property type="entry name" value="GATase1_CPSase"/>
    <property type="match status" value="1"/>
</dbReference>
<evidence type="ECO:0000256" key="4">
    <source>
        <dbReference type="ARBA" id="ARBA00022598"/>
    </source>
</evidence>
<dbReference type="GO" id="GO:0005524">
    <property type="term" value="F:ATP binding"/>
    <property type="evidence" value="ECO:0007669"/>
    <property type="project" value="UniProtKB-UniRule"/>
</dbReference>
<comment type="similarity">
    <text evidence="3 11">Belongs to the CarA family.</text>
</comment>
<evidence type="ECO:0000256" key="1">
    <source>
        <dbReference type="ARBA" id="ARBA00004812"/>
    </source>
</evidence>
<protein>
    <recommendedName>
        <fullName evidence="11">Carbamoyl phosphate synthase small chain</fullName>
        <ecNumber evidence="11">6.3.5.5</ecNumber>
    </recommendedName>
    <alternativeName>
        <fullName evidence="11">Carbamoyl phosphate synthetase glutamine chain</fullName>
    </alternativeName>
</protein>
<dbReference type="UniPathway" id="UPA00070">
    <property type="reaction ID" value="UER00115"/>
</dbReference>
<dbReference type="NCBIfam" id="NF009475">
    <property type="entry name" value="PRK12838.1"/>
    <property type="match status" value="1"/>
</dbReference>
<evidence type="ECO:0000259" key="12">
    <source>
        <dbReference type="SMART" id="SM01097"/>
    </source>
</evidence>
<comment type="catalytic activity">
    <reaction evidence="10 11">
        <text>L-glutamine + H2O = L-glutamate + NH4(+)</text>
        <dbReference type="Rhea" id="RHEA:15889"/>
        <dbReference type="ChEBI" id="CHEBI:15377"/>
        <dbReference type="ChEBI" id="CHEBI:28938"/>
        <dbReference type="ChEBI" id="CHEBI:29985"/>
        <dbReference type="ChEBI" id="CHEBI:58359"/>
    </reaction>
</comment>
<feature type="binding site" evidence="11">
    <location>
        <position position="291"/>
    </location>
    <ligand>
        <name>L-glutamine</name>
        <dbReference type="ChEBI" id="CHEBI:58359"/>
    </ligand>
</feature>
<keyword evidence="14" id="KW-1185">Reference proteome</keyword>
<evidence type="ECO:0000256" key="11">
    <source>
        <dbReference type="HAMAP-Rule" id="MF_01209"/>
    </source>
</evidence>
<proteinExistence type="inferred from homology"/>
<comment type="pathway">
    <text evidence="1 11">Pyrimidine metabolism; UMP biosynthesis via de novo pathway; (S)-dihydroorotate from bicarbonate: step 1/3.</text>
</comment>
<evidence type="ECO:0000313" key="13">
    <source>
        <dbReference type="EMBL" id="EYE88221.1"/>
    </source>
</evidence>
<dbReference type="FunFam" id="3.50.30.20:FF:000001">
    <property type="entry name" value="Carbamoyl-phosphate synthase small chain"/>
    <property type="match status" value="1"/>
</dbReference>
<dbReference type="PRINTS" id="PR00096">
    <property type="entry name" value="GATASE"/>
</dbReference>
<feature type="binding site" evidence="11">
    <location>
        <position position="290"/>
    </location>
    <ligand>
        <name>L-glutamine</name>
        <dbReference type="ChEBI" id="CHEBI:58359"/>
    </ligand>
</feature>
<dbReference type="InterPro" id="IPR050472">
    <property type="entry name" value="Anth_synth/Amidotransfase"/>
</dbReference>
<feature type="binding site" evidence="11">
    <location>
        <position position="45"/>
    </location>
    <ligand>
        <name>L-glutamine</name>
        <dbReference type="ChEBI" id="CHEBI:58359"/>
    </ligand>
</feature>
<dbReference type="GO" id="GO:0006541">
    <property type="term" value="P:glutamine metabolic process"/>
    <property type="evidence" value="ECO:0007669"/>
    <property type="project" value="InterPro"/>
</dbReference>
<comment type="caution">
    <text evidence="13">The sequence shown here is derived from an EMBL/GenBank/DDBJ whole genome shotgun (WGS) entry which is preliminary data.</text>
</comment>
<sequence length="355" mass="39646">MKGILYLEDGTLYTGIGIGKKGTSVGELVFNTSMTGYQEILTDPSYAGQIITMTYPLIGNYGVNSFEKESNYVYARGFVVKNICENPSNYMSEKTIDEMLKEMGIVGISGVDTRSITKKIRNCGALKCVITNEELSEEELKLHLKNLQQREDWMKEVGTREIIHIPGEGHRVVLVDFGVKRNIVRNLMARNCDITIVPYNITFEEIERINPDGILLSNGPGDPKEATEAIEMVKKTMLKYPIFGICLGHQILGLAVGGDTYKLKYGHRGGNHGVKDLDLDRVFITSQNHGFAVDEESIKDKDMIVTHINLNDNTVEGMRHKTLPVFSVQFHPEGAPGPQDSAYLFDKFINSMKGE</sequence>
<dbReference type="GO" id="GO:0006207">
    <property type="term" value="P:'de novo' pyrimidine nucleobase biosynthetic process"/>
    <property type="evidence" value="ECO:0007669"/>
    <property type="project" value="InterPro"/>
</dbReference>
<feature type="binding site" evidence="11">
    <location>
        <position position="219"/>
    </location>
    <ligand>
        <name>L-glutamine</name>
        <dbReference type="ChEBI" id="CHEBI:58359"/>
    </ligand>
</feature>
<dbReference type="AlphaFoldDB" id="A0A017RUD5"/>
<comment type="function">
    <text evidence="11">Small subunit of the glutamine-dependent carbamoyl phosphate synthetase (CPSase). CPSase catalyzes the formation of carbamoyl phosphate from the ammonia moiety of glutamine, carbonate, and phosphate donated by ATP, constituting the first step of 2 biosynthetic pathways, one leading to arginine and/or urea and the other to pyrimidine nucleotides. The small subunit (glutamine amidotransferase) binds and cleaves glutamine to supply the large subunit with the substrate ammonia.</text>
</comment>
<dbReference type="GO" id="GO:0006526">
    <property type="term" value="P:L-arginine biosynthetic process"/>
    <property type="evidence" value="ECO:0007669"/>
    <property type="project" value="UniProtKB-UniRule"/>
</dbReference>
<dbReference type="EMBL" id="AZQP01000025">
    <property type="protein sequence ID" value="EYE88221.1"/>
    <property type="molecule type" value="Genomic_DNA"/>
</dbReference>
<dbReference type="PRINTS" id="PR00097">
    <property type="entry name" value="ANTSNTHASEII"/>
</dbReference>
<keyword evidence="8 11" id="KW-0665">Pyrimidine biosynthesis</keyword>
<dbReference type="InterPro" id="IPR002474">
    <property type="entry name" value="CarbamoylP_synth_ssu_N"/>
</dbReference>
<dbReference type="PANTHER" id="PTHR43418:SF7">
    <property type="entry name" value="CARBAMOYL-PHOSPHATE SYNTHASE SMALL CHAIN"/>
    <property type="match status" value="1"/>
</dbReference>
<comment type="pathway">
    <text evidence="2 11">Amino-acid biosynthesis; L-arginine biosynthesis; carbamoyl phosphate from bicarbonate: step 1/1.</text>
</comment>
<keyword evidence="6 11" id="KW-0067">ATP-binding</keyword>
<dbReference type="STRING" id="1403537.Q428_08970"/>
<dbReference type="EC" id="6.3.5.5" evidence="11"/>
<dbReference type="SUPFAM" id="SSF52021">
    <property type="entry name" value="Carbamoyl phosphate synthetase, small subunit N-terminal domain"/>
    <property type="match status" value="1"/>
</dbReference>
<dbReference type="InterPro" id="IPR029062">
    <property type="entry name" value="Class_I_gatase-like"/>
</dbReference>
<evidence type="ECO:0000256" key="8">
    <source>
        <dbReference type="ARBA" id="ARBA00022975"/>
    </source>
</evidence>
<dbReference type="RefSeq" id="WP_035380057.1">
    <property type="nucleotide sequence ID" value="NZ_AZQP01000025.1"/>
</dbReference>
<dbReference type="GO" id="GO:0004088">
    <property type="term" value="F:carbamoyl-phosphate synthase (glutamine-hydrolyzing) activity"/>
    <property type="evidence" value="ECO:0007669"/>
    <property type="project" value="UniProtKB-UniRule"/>
</dbReference>
<dbReference type="HAMAP" id="MF_01209">
    <property type="entry name" value="CPSase_S_chain"/>
    <property type="match status" value="1"/>
</dbReference>
<name>A0A017RUD5_9CLOT</name>
<evidence type="ECO:0000313" key="14">
    <source>
        <dbReference type="Proteomes" id="UP000019681"/>
    </source>
</evidence>
<feature type="binding site" evidence="11">
    <location>
        <position position="247"/>
    </location>
    <ligand>
        <name>L-glutamine</name>
        <dbReference type="ChEBI" id="CHEBI:58359"/>
    </ligand>
</feature>
<evidence type="ECO:0000256" key="9">
    <source>
        <dbReference type="ARBA" id="ARBA00048816"/>
    </source>
</evidence>
<dbReference type="GO" id="GO:0004359">
    <property type="term" value="F:glutaminase activity"/>
    <property type="evidence" value="ECO:0007669"/>
    <property type="project" value="RHEA"/>
</dbReference>
<keyword evidence="11" id="KW-0055">Arginine biosynthesis</keyword>
<dbReference type="UniPathway" id="UPA00068">
    <property type="reaction ID" value="UER00171"/>
</dbReference>
<dbReference type="Gene3D" id="3.40.50.880">
    <property type="match status" value="1"/>
</dbReference>
<feature type="binding site" evidence="11">
    <location>
        <position position="288"/>
    </location>
    <ligand>
        <name>L-glutamine</name>
        <dbReference type="ChEBI" id="CHEBI:58359"/>
    </ligand>
</feature>
<dbReference type="InterPro" id="IPR035686">
    <property type="entry name" value="CPSase_GATase1"/>
</dbReference>
<feature type="active site" evidence="11">
    <location>
        <position position="331"/>
    </location>
</feature>
<dbReference type="PANTHER" id="PTHR43418">
    <property type="entry name" value="MULTIFUNCTIONAL TRYPTOPHAN BIOSYNTHESIS PROTEIN-RELATED"/>
    <property type="match status" value="1"/>
</dbReference>
<evidence type="ECO:0000256" key="3">
    <source>
        <dbReference type="ARBA" id="ARBA00007800"/>
    </source>
</evidence>
<dbReference type="PRINTS" id="PR00099">
    <property type="entry name" value="CPSGATASE"/>
</dbReference>
<dbReference type="GO" id="GO:0044205">
    <property type="term" value="P:'de novo' UMP biosynthetic process"/>
    <property type="evidence" value="ECO:0007669"/>
    <property type="project" value="UniProtKB-UniRule"/>
</dbReference>
<dbReference type="SUPFAM" id="SSF52317">
    <property type="entry name" value="Class I glutamine amidotransferase-like"/>
    <property type="match status" value="1"/>
</dbReference>
<feature type="domain" description="Carbamoyl-phosphate synthase small subunit N-terminal" evidence="12">
    <location>
        <begin position="1"/>
        <end position="131"/>
    </location>
</feature>
<dbReference type="InterPro" id="IPR036480">
    <property type="entry name" value="CarbP_synth_ssu_N_sf"/>
</dbReference>
<dbReference type="InterPro" id="IPR006274">
    <property type="entry name" value="CarbamoylP_synth_ssu"/>
</dbReference>
<dbReference type="Gene3D" id="3.50.30.20">
    <property type="entry name" value="Carbamoyl-phosphate synthase small subunit, N-terminal domain"/>
    <property type="match status" value="1"/>
</dbReference>
<organism evidence="13 14">
    <name type="scientific">Fervidicella metallireducens AeB</name>
    <dbReference type="NCBI Taxonomy" id="1403537"/>
    <lineage>
        <taxon>Bacteria</taxon>
        <taxon>Bacillati</taxon>
        <taxon>Bacillota</taxon>
        <taxon>Clostridia</taxon>
        <taxon>Eubacteriales</taxon>
        <taxon>Clostridiaceae</taxon>
        <taxon>Fervidicella</taxon>
    </lineage>
</organism>
<evidence type="ECO:0000256" key="6">
    <source>
        <dbReference type="ARBA" id="ARBA00022840"/>
    </source>
</evidence>
<dbReference type="NCBIfam" id="TIGR01368">
    <property type="entry name" value="CPSaseIIsmall"/>
    <property type="match status" value="1"/>
</dbReference>
<dbReference type="Pfam" id="PF00988">
    <property type="entry name" value="CPSase_sm_chain"/>
    <property type="match status" value="1"/>
</dbReference>
<dbReference type="OrthoDB" id="9804328at2"/>
<feature type="active site" evidence="11">
    <location>
        <position position="333"/>
    </location>
</feature>